<dbReference type="PROSITE" id="PS51885">
    <property type="entry name" value="NEPRILYSIN"/>
    <property type="match status" value="1"/>
</dbReference>
<dbReference type="GO" id="GO:0005886">
    <property type="term" value="C:plasma membrane"/>
    <property type="evidence" value="ECO:0007669"/>
    <property type="project" value="TreeGrafter"/>
</dbReference>
<evidence type="ECO:0000256" key="1">
    <source>
        <dbReference type="ARBA" id="ARBA00007357"/>
    </source>
</evidence>
<name>A0A835CU32_APHGI</name>
<gene>
    <name evidence="3" type="ORF">HCN44_005696</name>
</gene>
<evidence type="ECO:0000313" key="3">
    <source>
        <dbReference type="EMBL" id="KAF7992915.1"/>
    </source>
</evidence>
<proteinExistence type="inferred from homology"/>
<dbReference type="OrthoDB" id="6475849at2759"/>
<dbReference type="GO" id="GO:0016485">
    <property type="term" value="P:protein processing"/>
    <property type="evidence" value="ECO:0007669"/>
    <property type="project" value="TreeGrafter"/>
</dbReference>
<sequence length="248" mass="28636">MHWWLISELLSYTNQEMLNISREFSPVTTEIQPRSNLIATVVNAYYDYLENSLCNAVNYGGIGGVIGIILFNNNSIYISSLIYCHEISHGFDDIGRRYDNNGNLKNWWSNNTLNDYKKRAWCLVEKFKKYAILNSIKTLSENIADSTGIRAVFKAFEKHSVEKYSSNNMRLIGLENINTRKLFFLSYAHSFCEAMPLNKMLNMLMTDVHSPAPFRMTGTLSNMKEFSDVFECSNKTIMNPQTKCGLWY</sequence>
<feature type="domain" description="Peptidase M13 C-terminal" evidence="2">
    <location>
        <begin position="82"/>
        <end position="245"/>
    </location>
</feature>
<dbReference type="EMBL" id="JACMRX010000003">
    <property type="protein sequence ID" value="KAF7992915.1"/>
    <property type="molecule type" value="Genomic_DNA"/>
</dbReference>
<comment type="caution">
    <text evidence="3">The sequence shown here is derived from an EMBL/GenBank/DDBJ whole genome shotgun (WGS) entry which is preliminary data.</text>
</comment>
<organism evidence="3 4">
    <name type="scientific">Aphidius gifuensis</name>
    <name type="common">Parasitoid wasp</name>
    <dbReference type="NCBI Taxonomy" id="684658"/>
    <lineage>
        <taxon>Eukaryota</taxon>
        <taxon>Metazoa</taxon>
        <taxon>Ecdysozoa</taxon>
        <taxon>Arthropoda</taxon>
        <taxon>Hexapoda</taxon>
        <taxon>Insecta</taxon>
        <taxon>Pterygota</taxon>
        <taxon>Neoptera</taxon>
        <taxon>Endopterygota</taxon>
        <taxon>Hymenoptera</taxon>
        <taxon>Apocrita</taxon>
        <taxon>Ichneumonoidea</taxon>
        <taxon>Braconidae</taxon>
        <taxon>Aphidiinae</taxon>
        <taxon>Aphidius</taxon>
    </lineage>
</organism>
<dbReference type="Gene3D" id="3.40.390.10">
    <property type="entry name" value="Collagenase (Catalytic Domain)"/>
    <property type="match status" value="1"/>
</dbReference>
<comment type="similarity">
    <text evidence="1">Belongs to the peptidase M13 family.</text>
</comment>
<keyword evidence="4" id="KW-1185">Reference proteome</keyword>
<dbReference type="AlphaFoldDB" id="A0A835CU32"/>
<dbReference type="PANTHER" id="PTHR11733:SF167">
    <property type="entry name" value="FI17812P1-RELATED"/>
    <property type="match status" value="1"/>
</dbReference>
<dbReference type="SUPFAM" id="SSF55486">
    <property type="entry name" value="Metalloproteases ('zincins'), catalytic domain"/>
    <property type="match status" value="1"/>
</dbReference>
<evidence type="ECO:0000259" key="2">
    <source>
        <dbReference type="Pfam" id="PF01431"/>
    </source>
</evidence>
<dbReference type="Pfam" id="PF01431">
    <property type="entry name" value="Peptidase_M13"/>
    <property type="match status" value="1"/>
</dbReference>
<dbReference type="InterPro" id="IPR018497">
    <property type="entry name" value="Peptidase_M13_C"/>
</dbReference>
<dbReference type="InterPro" id="IPR000718">
    <property type="entry name" value="Peptidase_M13"/>
</dbReference>
<dbReference type="InterPro" id="IPR024079">
    <property type="entry name" value="MetalloPept_cat_dom_sf"/>
</dbReference>
<protein>
    <recommendedName>
        <fullName evidence="2">Peptidase M13 C-terminal domain-containing protein</fullName>
    </recommendedName>
</protein>
<reference evidence="3 4" key="1">
    <citation type="submission" date="2020-08" db="EMBL/GenBank/DDBJ databases">
        <title>Aphidius gifuensis genome sequencing and assembly.</title>
        <authorList>
            <person name="Du Z."/>
        </authorList>
    </citation>
    <scope>NUCLEOTIDE SEQUENCE [LARGE SCALE GENOMIC DNA]</scope>
    <source>
        <strain evidence="3">YNYX2018</strain>
        <tissue evidence="3">Adults</tissue>
    </source>
</reference>
<accession>A0A835CU32</accession>
<dbReference type="PANTHER" id="PTHR11733">
    <property type="entry name" value="ZINC METALLOPROTEASE FAMILY M13 NEPRILYSIN-RELATED"/>
    <property type="match status" value="1"/>
</dbReference>
<dbReference type="GO" id="GO:0004222">
    <property type="term" value="F:metalloendopeptidase activity"/>
    <property type="evidence" value="ECO:0007669"/>
    <property type="project" value="InterPro"/>
</dbReference>
<dbReference type="Proteomes" id="UP000639338">
    <property type="component" value="Unassembled WGS sequence"/>
</dbReference>
<evidence type="ECO:0000313" key="4">
    <source>
        <dbReference type="Proteomes" id="UP000639338"/>
    </source>
</evidence>